<protein>
    <submittedName>
        <fullName evidence="11">D-xylose ABC transporter ATP-binding protein</fullName>
    </submittedName>
</protein>
<feature type="domain" description="ABC transporter" evidence="10">
    <location>
        <begin position="2"/>
        <end position="238"/>
    </location>
</feature>
<evidence type="ECO:0000256" key="7">
    <source>
        <dbReference type="ARBA" id="ARBA00022840"/>
    </source>
</evidence>
<dbReference type="InterPro" id="IPR017871">
    <property type="entry name" value="ABC_transporter-like_CS"/>
</dbReference>
<evidence type="ECO:0000256" key="3">
    <source>
        <dbReference type="ARBA" id="ARBA00022475"/>
    </source>
</evidence>
<dbReference type="GO" id="GO:0005524">
    <property type="term" value="F:ATP binding"/>
    <property type="evidence" value="ECO:0007669"/>
    <property type="project" value="UniProtKB-KW"/>
</dbReference>
<dbReference type="InterPro" id="IPR027417">
    <property type="entry name" value="P-loop_NTPase"/>
</dbReference>
<keyword evidence="9" id="KW-0472">Membrane</keyword>
<dbReference type="OrthoDB" id="1115710at2"/>
<sequence>MLIAQNITKKFAGVTALNNVHLELHPGMVNAIIGENGAGKSTLMKILSGVHTDYEGSIIYNNETLKLAGTKDAEAKGIVIIHQELNLVPGLSITENIFLGRELCNAIGILDKREMTRAAKKLMEKVKLDVDAGTLVGDLKVGQQQLVEIAKALHTKASVIIMDEPTSAISDKEVDNLFVIVNELRNEGKTIVYISHKLKELFTIADRFVVMRDGCSIESGLMSEMTQDGLIRKMTGRAVSGTRENSSQVFTEPVLRVHNVNLKNTSRHASNVLTDISFTLHKGEIAGLYGLMGAGRTELMETLFGLHPKRATGDMYVNEQPVQIQSPIHAIKHGIALVPEDRKAHGLILDQKIKSNISITVLNQLEKWGIVLHNRKETNLSKAYIQQLGIKTHSENNIAGNLSGGNQQKIVLAKWLATNPRILLLDEPTRGIDINARFEIYNLMKKLAGEGMAILLVSSELPEILTASDRVLVMAEGRLTADMPVAEATESNVLKYAIQHNITA</sequence>
<dbReference type="EMBL" id="LWBP01000045">
    <property type="protein sequence ID" value="OQP66648.1"/>
    <property type="molecule type" value="Genomic_DNA"/>
</dbReference>
<dbReference type="CDD" id="cd03216">
    <property type="entry name" value="ABC_Carb_Monos_I"/>
    <property type="match status" value="1"/>
</dbReference>
<dbReference type="InterPro" id="IPR003439">
    <property type="entry name" value="ABC_transporter-like_ATP-bd"/>
</dbReference>
<name>A0A1V9G844_9BACT</name>
<keyword evidence="3" id="KW-1003">Cell membrane</keyword>
<reference evidence="12" key="1">
    <citation type="submission" date="2016-04" db="EMBL/GenBank/DDBJ databases">
        <authorList>
            <person name="Chen L."/>
            <person name="Zhuang W."/>
            <person name="Wang G."/>
        </authorList>
    </citation>
    <scope>NUCLEOTIDE SEQUENCE [LARGE SCALE GENOMIC DNA]</scope>
    <source>
        <strain evidence="12">208</strain>
    </source>
</reference>
<dbReference type="GO" id="GO:0005886">
    <property type="term" value="C:plasma membrane"/>
    <property type="evidence" value="ECO:0007669"/>
    <property type="project" value="UniProtKB-SubCell"/>
</dbReference>
<dbReference type="InterPro" id="IPR003593">
    <property type="entry name" value="AAA+_ATPase"/>
</dbReference>
<keyword evidence="6" id="KW-0547">Nucleotide-binding</keyword>
<keyword evidence="7 11" id="KW-0067">ATP-binding</keyword>
<dbReference type="PROSITE" id="PS50893">
    <property type="entry name" value="ABC_TRANSPORTER_2"/>
    <property type="match status" value="2"/>
</dbReference>
<dbReference type="CDD" id="cd03215">
    <property type="entry name" value="ABC_Carb_Monos_II"/>
    <property type="match status" value="1"/>
</dbReference>
<evidence type="ECO:0000313" key="11">
    <source>
        <dbReference type="EMBL" id="OQP66648.1"/>
    </source>
</evidence>
<comment type="subcellular location">
    <subcellularLocation>
        <location evidence="1">Cell membrane</location>
        <topology evidence="1">Peripheral membrane protein</topology>
    </subcellularLocation>
</comment>
<dbReference type="SMART" id="SM00382">
    <property type="entry name" value="AAA"/>
    <property type="match status" value="2"/>
</dbReference>
<gene>
    <name evidence="11" type="ORF">A4R26_12780</name>
</gene>
<evidence type="ECO:0000256" key="5">
    <source>
        <dbReference type="ARBA" id="ARBA00022737"/>
    </source>
</evidence>
<evidence type="ECO:0000256" key="8">
    <source>
        <dbReference type="ARBA" id="ARBA00022967"/>
    </source>
</evidence>
<keyword evidence="8" id="KW-1278">Translocase</keyword>
<dbReference type="Gene3D" id="3.40.50.300">
    <property type="entry name" value="P-loop containing nucleotide triphosphate hydrolases"/>
    <property type="match status" value="2"/>
</dbReference>
<dbReference type="Proteomes" id="UP000192276">
    <property type="component" value="Unassembled WGS sequence"/>
</dbReference>
<dbReference type="PROSITE" id="PS00211">
    <property type="entry name" value="ABC_TRANSPORTER_1"/>
    <property type="match status" value="1"/>
</dbReference>
<dbReference type="Pfam" id="PF00005">
    <property type="entry name" value="ABC_tran"/>
    <property type="match status" value="2"/>
</dbReference>
<evidence type="ECO:0000313" key="12">
    <source>
        <dbReference type="Proteomes" id="UP000192276"/>
    </source>
</evidence>
<dbReference type="STRING" id="550983.A4R26_12780"/>
<keyword evidence="4" id="KW-0762">Sugar transport</keyword>
<accession>A0A1V9G844</accession>
<evidence type="ECO:0000256" key="6">
    <source>
        <dbReference type="ARBA" id="ARBA00022741"/>
    </source>
</evidence>
<dbReference type="AlphaFoldDB" id="A0A1V9G844"/>
<comment type="caution">
    <text evidence="11">The sequence shown here is derived from an EMBL/GenBank/DDBJ whole genome shotgun (WGS) entry which is preliminary data.</text>
</comment>
<evidence type="ECO:0000256" key="2">
    <source>
        <dbReference type="ARBA" id="ARBA00022448"/>
    </source>
</evidence>
<dbReference type="PANTHER" id="PTHR43790:SF3">
    <property type="entry name" value="D-ALLOSE IMPORT ATP-BINDING PROTEIN ALSA-RELATED"/>
    <property type="match status" value="1"/>
</dbReference>
<dbReference type="InterPro" id="IPR050107">
    <property type="entry name" value="ABC_carbohydrate_import_ATPase"/>
</dbReference>
<dbReference type="GO" id="GO:0016887">
    <property type="term" value="F:ATP hydrolysis activity"/>
    <property type="evidence" value="ECO:0007669"/>
    <property type="project" value="InterPro"/>
</dbReference>
<keyword evidence="5" id="KW-0677">Repeat</keyword>
<feature type="domain" description="ABC transporter" evidence="10">
    <location>
        <begin position="255"/>
        <end position="501"/>
    </location>
</feature>
<evidence type="ECO:0000256" key="9">
    <source>
        <dbReference type="ARBA" id="ARBA00023136"/>
    </source>
</evidence>
<proteinExistence type="predicted"/>
<evidence type="ECO:0000256" key="1">
    <source>
        <dbReference type="ARBA" id="ARBA00004202"/>
    </source>
</evidence>
<dbReference type="SUPFAM" id="SSF52540">
    <property type="entry name" value="P-loop containing nucleoside triphosphate hydrolases"/>
    <property type="match status" value="2"/>
</dbReference>
<evidence type="ECO:0000256" key="4">
    <source>
        <dbReference type="ARBA" id="ARBA00022597"/>
    </source>
</evidence>
<keyword evidence="12" id="KW-1185">Reference proteome</keyword>
<dbReference type="RefSeq" id="WP_081162035.1">
    <property type="nucleotide sequence ID" value="NZ_LWBP01000045.1"/>
</dbReference>
<organism evidence="11 12">
    <name type="scientific">Niastella populi</name>
    <dbReference type="NCBI Taxonomy" id="550983"/>
    <lineage>
        <taxon>Bacteria</taxon>
        <taxon>Pseudomonadati</taxon>
        <taxon>Bacteroidota</taxon>
        <taxon>Chitinophagia</taxon>
        <taxon>Chitinophagales</taxon>
        <taxon>Chitinophagaceae</taxon>
        <taxon>Niastella</taxon>
    </lineage>
</organism>
<dbReference type="FunFam" id="3.40.50.300:FF:000127">
    <property type="entry name" value="Ribose import ATP-binding protein RbsA"/>
    <property type="match status" value="1"/>
</dbReference>
<dbReference type="PANTHER" id="PTHR43790">
    <property type="entry name" value="CARBOHYDRATE TRANSPORT ATP-BINDING PROTEIN MG119-RELATED"/>
    <property type="match status" value="1"/>
</dbReference>
<keyword evidence="2" id="KW-0813">Transport</keyword>
<evidence type="ECO:0000259" key="10">
    <source>
        <dbReference type="PROSITE" id="PS50893"/>
    </source>
</evidence>